<keyword evidence="3 7" id="KW-0812">Transmembrane</keyword>
<evidence type="ECO:0000256" key="3">
    <source>
        <dbReference type="ARBA" id="ARBA00022692"/>
    </source>
</evidence>
<organism evidence="9 10">
    <name type="scientific">Neokomagataea tanensis</name>
    <dbReference type="NCBI Taxonomy" id="661191"/>
    <lineage>
        <taxon>Bacteria</taxon>
        <taxon>Pseudomonadati</taxon>
        <taxon>Pseudomonadota</taxon>
        <taxon>Alphaproteobacteria</taxon>
        <taxon>Acetobacterales</taxon>
        <taxon>Acetobacteraceae</taxon>
        <taxon>Neokomagataea</taxon>
    </lineage>
</organism>
<keyword evidence="10" id="KW-1185">Reference proteome</keyword>
<comment type="subcellular location">
    <subcellularLocation>
        <location evidence="1">Cell membrane</location>
        <topology evidence="1">Multi-pass membrane protein</topology>
    </subcellularLocation>
</comment>
<dbReference type="Proteomes" id="UP000317214">
    <property type="component" value="Chromosome"/>
</dbReference>
<evidence type="ECO:0000313" key="10">
    <source>
        <dbReference type="Proteomes" id="UP000317214"/>
    </source>
</evidence>
<evidence type="ECO:0000256" key="2">
    <source>
        <dbReference type="ARBA" id="ARBA00022475"/>
    </source>
</evidence>
<feature type="transmembrane region" description="Helical" evidence="7">
    <location>
        <begin position="165"/>
        <end position="183"/>
    </location>
</feature>
<dbReference type="KEGG" id="ntn:D5366_07745"/>
<dbReference type="PANTHER" id="PTHR30509:SF9">
    <property type="entry name" value="MULTIDRUG RESISTANCE PROTEIN MDTO"/>
    <property type="match status" value="1"/>
</dbReference>
<feature type="transmembrane region" description="Helical" evidence="7">
    <location>
        <begin position="419"/>
        <end position="436"/>
    </location>
</feature>
<dbReference type="GO" id="GO:0005886">
    <property type="term" value="C:plasma membrane"/>
    <property type="evidence" value="ECO:0007669"/>
    <property type="project" value="UniProtKB-SubCell"/>
</dbReference>
<dbReference type="EMBL" id="CP032485">
    <property type="protein sequence ID" value="QDH25121.1"/>
    <property type="molecule type" value="Genomic_DNA"/>
</dbReference>
<evidence type="ECO:0000313" key="9">
    <source>
        <dbReference type="EMBL" id="QDH25121.1"/>
    </source>
</evidence>
<feature type="transmembrane region" description="Helical" evidence="7">
    <location>
        <begin position="136"/>
        <end position="153"/>
    </location>
</feature>
<evidence type="ECO:0000256" key="5">
    <source>
        <dbReference type="ARBA" id="ARBA00023136"/>
    </source>
</evidence>
<accession>A0A4Y6V928</accession>
<keyword evidence="4 7" id="KW-1133">Transmembrane helix</keyword>
<keyword evidence="2" id="KW-1003">Cell membrane</keyword>
<feature type="domain" description="Integral membrane bound transporter" evidence="8">
    <location>
        <begin position="383"/>
        <end position="503"/>
    </location>
</feature>
<dbReference type="InterPro" id="IPR049453">
    <property type="entry name" value="Memb_transporter_dom"/>
</dbReference>
<dbReference type="OrthoDB" id="7491335at2"/>
<feature type="transmembrane region" description="Helical" evidence="7">
    <location>
        <begin position="487"/>
        <end position="508"/>
    </location>
</feature>
<feature type="transmembrane region" description="Helical" evidence="7">
    <location>
        <begin position="89"/>
        <end position="106"/>
    </location>
</feature>
<dbReference type="RefSeq" id="WP_141492974.1">
    <property type="nucleotide sequence ID" value="NZ_CP032485.1"/>
</dbReference>
<evidence type="ECO:0000256" key="7">
    <source>
        <dbReference type="SAM" id="Phobius"/>
    </source>
</evidence>
<proteinExistence type="inferred from homology"/>
<protein>
    <submittedName>
        <fullName evidence="9">FUSC family protein</fullName>
    </submittedName>
</protein>
<dbReference type="Pfam" id="PF13515">
    <property type="entry name" value="FUSC_2"/>
    <property type="match status" value="1"/>
</dbReference>
<dbReference type="PANTHER" id="PTHR30509">
    <property type="entry name" value="P-HYDROXYBENZOIC ACID EFFLUX PUMP SUBUNIT-RELATED"/>
    <property type="match status" value="1"/>
</dbReference>
<name>A0A4Y6V928_9PROT</name>
<dbReference type="AlphaFoldDB" id="A0A4Y6V928"/>
<keyword evidence="5 7" id="KW-0472">Membrane</keyword>
<evidence type="ECO:0000259" key="8">
    <source>
        <dbReference type="Pfam" id="PF13515"/>
    </source>
</evidence>
<comment type="similarity">
    <text evidence="6">Belongs to the YccS/YhfK family.</text>
</comment>
<reference evidence="9 10" key="1">
    <citation type="submission" date="2018-09" db="EMBL/GenBank/DDBJ databases">
        <title>The complete genome sequence of Neokomagataea tanensis NBRC 106556(T).</title>
        <authorList>
            <person name="Chua K.-O."/>
            <person name="See-Too W.-S."/>
            <person name="Hong K.-W."/>
            <person name="Yin W.-F."/>
            <person name="Chan K.-G."/>
        </authorList>
    </citation>
    <scope>NUCLEOTIDE SEQUENCE [LARGE SCALE GENOMIC DNA]</scope>
    <source>
        <strain evidence="10">AH13 \ NBRC 106556</strain>
    </source>
</reference>
<gene>
    <name evidence="9" type="ORF">D5366_07745</name>
</gene>
<evidence type="ECO:0000256" key="4">
    <source>
        <dbReference type="ARBA" id="ARBA00022989"/>
    </source>
</evidence>
<feature type="transmembrane region" description="Helical" evidence="7">
    <location>
        <begin position="448"/>
        <end position="475"/>
    </location>
</feature>
<evidence type="ECO:0000256" key="1">
    <source>
        <dbReference type="ARBA" id="ARBA00004651"/>
    </source>
</evidence>
<sequence length="666" mass="71145">MAWRDGVPRAELTRTSPFMALSHWLARHSVPLSPEQIAPTEGGRAAAATVLALLPALVWHDTTLIWASFAAFWCCLLEPGGTRREELRVLAGLTFIGAVLAGATVLVAAAPFWVILLWLALAGLGVGLGRVFTASTALLCALLGCTMVAGVGFPTTDPLVALKVSAAYVAGGAWAMVLCLLLWPLHPYAPARRAVAQCYRLMAVMTGELAAGRLRETLHRQTVRTAIERARGVTLQIDSGHGSEVLRGRLVASLTGAERLFTAMLAVEHLAQKRGMDFEARGMLAALSALCQEAGEQVMDPEPDCEALSQHSQNLAGEVRSDSGPIGGLVAESARTLGTIARGLLRNAHPSLEAEAVKSDNRLTQVHWRHAFRVSVALVVTHLATRWLGLEYGFWALVAVVLVVQPSGHTTLVRAIERIIGTIGGGALVLLARPFLPAAPEMMVADALFVIGAIAMRAVNYTMLVLFLTAQFILVTEMTMPASGIEWLRVVDNTLGSVVGVVCAFALFPQRGMQDMSGLLRQSVISNLRYLAAVLGGKSDAEIDRFQRQAGIATTRAEFARGALPLLGGTSFIGKEHATAHGLLREIRLLSGEVTLLRFDISSGLCKGYHDWAAYWTEQADCLSEGAALGPITAEIETGRVTAALAARQWCVEQNDAEDLAEGQLA</sequence>
<evidence type="ECO:0000256" key="6">
    <source>
        <dbReference type="ARBA" id="ARBA00043993"/>
    </source>
</evidence>